<evidence type="ECO:0008006" key="8">
    <source>
        <dbReference type="Google" id="ProtNLM"/>
    </source>
</evidence>
<evidence type="ECO:0000313" key="6">
    <source>
        <dbReference type="EMBL" id="KAL1636222.1"/>
    </source>
</evidence>
<evidence type="ECO:0000256" key="1">
    <source>
        <dbReference type="ARBA" id="ARBA00001971"/>
    </source>
</evidence>
<evidence type="ECO:0000313" key="7">
    <source>
        <dbReference type="Proteomes" id="UP001521116"/>
    </source>
</evidence>
<dbReference type="Proteomes" id="UP001521116">
    <property type="component" value="Unassembled WGS sequence"/>
</dbReference>
<dbReference type="PRINTS" id="PR00465">
    <property type="entry name" value="EP450IV"/>
</dbReference>
<comment type="caution">
    <text evidence="6">The sequence shown here is derived from an EMBL/GenBank/DDBJ whole genome shotgun (WGS) entry which is preliminary data.</text>
</comment>
<dbReference type="InterPro" id="IPR001128">
    <property type="entry name" value="Cyt_P450"/>
</dbReference>
<evidence type="ECO:0000256" key="2">
    <source>
        <dbReference type="ARBA" id="ARBA00010617"/>
    </source>
</evidence>
<name>A0ABR3T9T3_9PEZI</name>
<reference evidence="6 7" key="1">
    <citation type="submission" date="2024-02" db="EMBL/GenBank/DDBJ databases">
        <title>De novo assembly and annotation of 12 fungi associated with fruit tree decline syndrome in Ontario, Canada.</title>
        <authorList>
            <person name="Sulman M."/>
            <person name="Ellouze W."/>
            <person name="Ilyukhin E."/>
        </authorList>
    </citation>
    <scope>NUCLEOTIDE SEQUENCE [LARGE SCALE GENOMIC DNA]</scope>
    <source>
        <strain evidence="6 7">M1-105</strain>
    </source>
</reference>
<dbReference type="PROSITE" id="PS00086">
    <property type="entry name" value="CYTOCHROME_P450"/>
    <property type="match status" value="1"/>
</dbReference>
<dbReference type="PANTHER" id="PTHR24305">
    <property type="entry name" value="CYTOCHROME P450"/>
    <property type="match status" value="1"/>
</dbReference>
<dbReference type="InterPro" id="IPR050121">
    <property type="entry name" value="Cytochrome_P450_monoxygenase"/>
</dbReference>
<dbReference type="InterPro" id="IPR017972">
    <property type="entry name" value="Cyt_P450_CS"/>
</dbReference>
<keyword evidence="4 5" id="KW-0408">Iron</keyword>
<dbReference type="Gene3D" id="1.10.630.10">
    <property type="entry name" value="Cytochrome P450"/>
    <property type="match status" value="1"/>
</dbReference>
<accession>A0ABR3T9T3</accession>
<keyword evidence="3 5" id="KW-0479">Metal-binding</keyword>
<evidence type="ECO:0000256" key="5">
    <source>
        <dbReference type="RuleBase" id="RU000461"/>
    </source>
</evidence>
<dbReference type="SUPFAM" id="SSF48264">
    <property type="entry name" value="Cytochrome P450"/>
    <property type="match status" value="1"/>
</dbReference>
<dbReference type="InterPro" id="IPR002403">
    <property type="entry name" value="Cyt_P450_E_grp-IV"/>
</dbReference>
<evidence type="ECO:0000256" key="3">
    <source>
        <dbReference type="ARBA" id="ARBA00022723"/>
    </source>
</evidence>
<evidence type="ECO:0000256" key="4">
    <source>
        <dbReference type="ARBA" id="ARBA00023004"/>
    </source>
</evidence>
<dbReference type="InterPro" id="IPR036396">
    <property type="entry name" value="Cyt_P450_sf"/>
</dbReference>
<gene>
    <name evidence="6" type="ORF">SLS56_001201</name>
</gene>
<dbReference type="PANTHER" id="PTHR24305:SF166">
    <property type="entry name" value="CYTOCHROME P450 12A4, MITOCHONDRIAL-RELATED"/>
    <property type="match status" value="1"/>
</dbReference>
<keyword evidence="5" id="KW-0503">Monooxygenase</keyword>
<proteinExistence type="inferred from homology"/>
<dbReference type="EMBL" id="JAJVDC020000007">
    <property type="protein sequence ID" value="KAL1636222.1"/>
    <property type="molecule type" value="Genomic_DNA"/>
</dbReference>
<dbReference type="Pfam" id="PF00067">
    <property type="entry name" value="p450"/>
    <property type="match status" value="1"/>
</dbReference>
<comment type="similarity">
    <text evidence="2 5">Belongs to the cytochrome P450 family.</text>
</comment>
<keyword evidence="7" id="KW-1185">Reference proteome</keyword>
<dbReference type="PRINTS" id="PR00385">
    <property type="entry name" value="P450"/>
</dbReference>
<organism evidence="6 7">
    <name type="scientific">Neofusicoccum ribis</name>
    <dbReference type="NCBI Taxonomy" id="45134"/>
    <lineage>
        <taxon>Eukaryota</taxon>
        <taxon>Fungi</taxon>
        <taxon>Dikarya</taxon>
        <taxon>Ascomycota</taxon>
        <taxon>Pezizomycotina</taxon>
        <taxon>Dothideomycetes</taxon>
        <taxon>Dothideomycetes incertae sedis</taxon>
        <taxon>Botryosphaeriales</taxon>
        <taxon>Botryosphaeriaceae</taxon>
        <taxon>Neofusicoccum</taxon>
    </lineage>
</organism>
<sequence>MGSKPHSVRKRMISNIYSKSTIQSSQSLRAATAVILHDRLLPLLSSLTAADGASDPDASKPSPPTSIYPLISGLTMDFVTSHIFGLASGTNFTQDAAARSRFLHWYKCRHGYSFWPQELPGLTNWLKRWLGLRLVPEFVDQANRDIEKMTWDMCERAAAVLGQGGAEKGLASKKPEDHPAVYGQLSAALEKGSSKKPGVSAPCDVSEQRRQIASEVLDHLAAGFDTSGITLTFLTHELSLRPALQSALRAELLGLSTPLTSASTPEIPSAKELDSLPLLQAIMMETLRLHAAIPGSQPRVTPAGASLGPPGHEYTDLPANVRVASQAWTLHRNEEVFSDAEQWKPERWLDGKGGLLTAESENGGERYREMMRWFWAFGSGGRMCIGSHLAIYQMKFIIAAIYSSYETSIVSDVGIEQSDTYTAPPVSDEPLIVTFRRAC</sequence>
<protein>
    <recommendedName>
        <fullName evidence="8">Cytochrome P450 monooxygenase</fullName>
    </recommendedName>
</protein>
<keyword evidence="5" id="KW-0349">Heme</keyword>
<comment type="cofactor">
    <cofactor evidence="1">
        <name>heme</name>
        <dbReference type="ChEBI" id="CHEBI:30413"/>
    </cofactor>
</comment>
<keyword evidence="5" id="KW-0560">Oxidoreductase</keyword>